<dbReference type="InterPro" id="IPR050109">
    <property type="entry name" value="HTH-type_TetR-like_transc_reg"/>
</dbReference>
<dbReference type="RefSeq" id="WP_026049853.1">
    <property type="nucleotide sequence ID" value="NZ_CBDRDE010000001.1"/>
</dbReference>
<reference evidence="7" key="1">
    <citation type="submission" date="2019-09" db="EMBL/GenBank/DDBJ databases">
        <title>Whole genome sequencing of Microbacterium maritypicum.</title>
        <authorList>
            <person name="Lenchi N."/>
        </authorList>
    </citation>
    <scope>NUCLEOTIDE SEQUENCE [LARGE SCALE GENOMIC DNA]</scope>
    <source>
        <strain evidence="7">G1</strain>
    </source>
</reference>
<keyword evidence="1" id="KW-0805">Transcription regulation</keyword>
<feature type="domain" description="HTH tetR-type" evidence="5">
    <location>
        <begin position="7"/>
        <end position="67"/>
    </location>
</feature>
<name>A0ABQ6V5H4_9MICO</name>
<dbReference type="Gene3D" id="1.10.357.10">
    <property type="entry name" value="Tetracycline Repressor, domain 2"/>
    <property type="match status" value="1"/>
</dbReference>
<dbReference type="GeneID" id="77476689"/>
<evidence type="ECO:0000259" key="5">
    <source>
        <dbReference type="PROSITE" id="PS50977"/>
    </source>
</evidence>
<dbReference type="SUPFAM" id="SSF48498">
    <property type="entry name" value="Tetracyclin repressor-like, C-terminal domain"/>
    <property type="match status" value="1"/>
</dbReference>
<evidence type="ECO:0000256" key="2">
    <source>
        <dbReference type="ARBA" id="ARBA00023125"/>
    </source>
</evidence>
<dbReference type="EMBL" id="WAAO01000002">
    <property type="protein sequence ID" value="KAB1864346.1"/>
    <property type="molecule type" value="Genomic_DNA"/>
</dbReference>
<dbReference type="InterPro" id="IPR009057">
    <property type="entry name" value="Homeodomain-like_sf"/>
</dbReference>
<dbReference type="Proteomes" id="UP000478836">
    <property type="component" value="Unassembled WGS sequence"/>
</dbReference>
<dbReference type="PROSITE" id="PS50977">
    <property type="entry name" value="HTH_TETR_2"/>
    <property type="match status" value="1"/>
</dbReference>
<dbReference type="PRINTS" id="PR00455">
    <property type="entry name" value="HTHTETR"/>
</dbReference>
<evidence type="ECO:0000256" key="4">
    <source>
        <dbReference type="PROSITE-ProRule" id="PRU00335"/>
    </source>
</evidence>
<dbReference type="InterPro" id="IPR036271">
    <property type="entry name" value="Tet_transcr_reg_TetR-rel_C_sf"/>
</dbReference>
<feature type="DNA-binding region" description="H-T-H motif" evidence="4">
    <location>
        <begin position="30"/>
        <end position="49"/>
    </location>
</feature>
<keyword evidence="7" id="KW-1185">Reference proteome</keyword>
<accession>A0ABQ6V5H4</accession>
<keyword evidence="3" id="KW-0804">Transcription</keyword>
<dbReference type="SUPFAM" id="SSF46689">
    <property type="entry name" value="Homeodomain-like"/>
    <property type="match status" value="1"/>
</dbReference>
<evidence type="ECO:0000256" key="3">
    <source>
        <dbReference type="ARBA" id="ARBA00023163"/>
    </source>
</evidence>
<organism evidence="6 7">
    <name type="scientific">Microbacterium algeriense</name>
    <dbReference type="NCBI Taxonomy" id="2615184"/>
    <lineage>
        <taxon>Bacteria</taxon>
        <taxon>Bacillati</taxon>
        <taxon>Actinomycetota</taxon>
        <taxon>Actinomycetes</taxon>
        <taxon>Micrococcales</taxon>
        <taxon>Microbacteriaceae</taxon>
        <taxon>Microbacterium</taxon>
    </lineage>
</organism>
<evidence type="ECO:0000313" key="7">
    <source>
        <dbReference type="Proteomes" id="UP000478836"/>
    </source>
</evidence>
<keyword evidence="2 4" id="KW-0238">DNA-binding</keyword>
<comment type="caution">
    <text evidence="6">The sequence shown here is derived from an EMBL/GenBank/DDBJ whole genome shotgun (WGS) entry which is preliminary data.</text>
</comment>
<dbReference type="PANTHER" id="PTHR30055:SF238">
    <property type="entry name" value="MYCOFACTOCIN BIOSYNTHESIS TRANSCRIPTIONAL REGULATOR MFTR-RELATED"/>
    <property type="match status" value="1"/>
</dbReference>
<proteinExistence type="predicted"/>
<evidence type="ECO:0000256" key="1">
    <source>
        <dbReference type="ARBA" id="ARBA00023015"/>
    </source>
</evidence>
<sequence length="193" mass="20652">MPRPRIPDRRERLLDAAEGLVLARGFDAVNVAAIAAEAGVGKGAVYLEFASKHAILDALLQRGNARMADRVRRELGDHPSLSAAYRSSARALLDDPLMSAAFLDDRGVLGVHALETTDDRYRERHTAVIAWVRHLQAQGRIVEDVTADALALALSSATIGLLSAARLLGPLDAAQLESAIDAIGRMAASLEKE</sequence>
<protein>
    <submittedName>
        <fullName evidence="6">TetR/AcrR family transcriptional regulator</fullName>
    </submittedName>
</protein>
<dbReference type="InterPro" id="IPR001647">
    <property type="entry name" value="HTH_TetR"/>
</dbReference>
<evidence type="ECO:0000313" key="6">
    <source>
        <dbReference type="EMBL" id="KAB1864346.1"/>
    </source>
</evidence>
<dbReference type="PANTHER" id="PTHR30055">
    <property type="entry name" value="HTH-TYPE TRANSCRIPTIONAL REGULATOR RUTR"/>
    <property type="match status" value="1"/>
</dbReference>
<gene>
    <name evidence="6" type="ORF">F6A08_09515</name>
</gene>
<dbReference type="Pfam" id="PF00440">
    <property type="entry name" value="TetR_N"/>
    <property type="match status" value="1"/>
</dbReference>